<dbReference type="Proteomes" id="UP000001819">
    <property type="component" value="Chromosome 4"/>
</dbReference>
<dbReference type="AlphaFoldDB" id="A0A6I8UIM6"/>
<dbReference type="Pfam" id="PF07004">
    <property type="entry name" value="SHIPPO-rpt"/>
    <property type="match status" value="2"/>
</dbReference>
<evidence type="ECO:0000313" key="2">
    <source>
        <dbReference type="Proteomes" id="UP000001819"/>
    </source>
</evidence>
<evidence type="ECO:0000256" key="1">
    <source>
        <dbReference type="SAM" id="MobiDB-lite"/>
    </source>
</evidence>
<dbReference type="RefSeq" id="XP_001356068.4">
    <property type="nucleotide sequence ID" value="XM_001356032.4"/>
</dbReference>
<dbReference type="KEGG" id="dpo:4816408"/>
<dbReference type="InParanoid" id="A0A6I8UIM6"/>
<name>A0A6I8UIM6_DROPS</name>
<evidence type="ECO:0000313" key="3">
    <source>
        <dbReference type="RefSeq" id="XP_001356068.4"/>
    </source>
</evidence>
<organism evidence="2 3">
    <name type="scientific">Drosophila pseudoobscura pseudoobscura</name>
    <name type="common">Fruit fly</name>
    <dbReference type="NCBI Taxonomy" id="46245"/>
    <lineage>
        <taxon>Eukaryota</taxon>
        <taxon>Metazoa</taxon>
        <taxon>Ecdysozoa</taxon>
        <taxon>Arthropoda</taxon>
        <taxon>Hexapoda</taxon>
        <taxon>Insecta</taxon>
        <taxon>Pterygota</taxon>
        <taxon>Neoptera</taxon>
        <taxon>Endopterygota</taxon>
        <taxon>Diptera</taxon>
        <taxon>Brachycera</taxon>
        <taxon>Muscomorpha</taxon>
        <taxon>Ephydroidea</taxon>
        <taxon>Drosophilidae</taxon>
        <taxon>Drosophila</taxon>
        <taxon>Sophophora</taxon>
    </lineage>
</organism>
<reference evidence="3" key="1">
    <citation type="submission" date="2025-08" db="UniProtKB">
        <authorList>
            <consortium name="RefSeq"/>
        </authorList>
    </citation>
    <scope>IDENTIFICATION</scope>
    <source>
        <strain evidence="3">MV-25-SWS-2005</strain>
        <tissue evidence="3">Whole body</tissue>
    </source>
</reference>
<dbReference type="ExpressionAtlas" id="A0A6I8UIM6">
    <property type="expression patterns" value="baseline"/>
</dbReference>
<proteinExistence type="predicted"/>
<sequence>MSSNFGPGPAAYMLPSQFDKGAGRGPQYSFGRRTGKKTIDVVGPGPAAYKVDNVTRHGRSDGLQFSILRRRPIKPAKIRYDFD</sequence>
<feature type="region of interest" description="Disordered" evidence="1">
    <location>
        <begin position="1"/>
        <end position="41"/>
    </location>
</feature>
<accession>A0A6I8UIM6</accession>
<protein>
    <recommendedName>
        <fullName evidence="4">Outer dense fiber protein 3-like protein 2</fullName>
    </recommendedName>
</protein>
<evidence type="ECO:0008006" key="4">
    <source>
        <dbReference type="Google" id="ProtNLM"/>
    </source>
</evidence>
<dbReference type="InterPro" id="IPR010736">
    <property type="entry name" value="SHIPPO-rpt"/>
</dbReference>
<keyword evidence="2" id="KW-1185">Reference proteome</keyword>
<gene>
    <name evidence="3" type="primary">LOC4816408</name>
</gene>